<gene>
    <name evidence="2" type="ORF">ABFZ84_03550</name>
</gene>
<proteinExistence type="predicted"/>
<reference evidence="2 3" key="1">
    <citation type="submission" date="2024-05" db="EMBL/GenBank/DDBJ databases">
        <title>Three bacterial strains, DH-69, EH-24, and ECK-19 isolated from coastal sediments.</title>
        <authorList>
            <person name="Ye Y.-Q."/>
            <person name="Du Z.-J."/>
        </authorList>
    </citation>
    <scope>NUCLEOTIDE SEQUENCE [LARGE SCALE GENOMIC DNA]</scope>
    <source>
        <strain evidence="2 3">ECK-19</strain>
    </source>
</reference>
<feature type="compositionally biased region" description="Polar residues" evidence="1">
    <location>
        <begin position="29"/>
        <end position="45"/>
    </location>
</feature>
<dbReference type="Pfam" id="PF05960">
    <property type="entry name" value="DUF885"/>
    <property type="match status" value="1"/>
</dbReference>
<evidence type="ECO:0000313" key="3">
    <source>
        <dbReference type="Proteomes" id="UP001560685"/>
    </source>
</evidence>
<evidence type="ECO:0000256" key="1">
    <source>
        <dbReference type="SAM" id="MobiDB-lite"/>
    </source>
</evidence>
<keyword evidence="3" id="KW-1185">Reference proteome</keyword>
<dbReference type="RefSeq" id="WP_369312536.1">
    <property type="nucleotide sequence ID" value="NZ_JBEHZE010000001.1"/>
</dbReference>
<dbReference type="InterPro" id="IPR010281">
    <property type="entry name" value="DUF885"/>
</dbReference>
<organism evidence="2 3">
    <name type="scientific">Hyphococcus lacteus</name>
    <dbReference type="NCBI Taxonomy" id="3143536"/>
    <lineage>
        <taxon>Bacteria</taxon>
        <taxon>Pseudomonadati</taxon>
        <taxon>Pseudomonadota</taxon>
        <taxon>Alphaproteobacteria</taxon>
        <taxon>Parvularculales</taxon>
        <taxon>Parvularculaceae</taxon>
        <taxon>Hyphococcus</taxon>
    </lineage>
</organism>
<accession>A0ABV3Z1E7</accession>
<dbReference type="PANTHER" id="PTHR33361:SF16">
    <property type="entry name" value="DUF885 DOMAIN-CONTAINING PROTEIN"/>
    <property type="match status" value="1"/>
</dbReference>
<feature type="region of interest" description="Disordered" evidence="1">
    <location>
        <begin position="28"/>
        <end position="51"/>
    </location>
</feature>
<name>A0ABV3Z1E7_9PROT</name>
<dbReference type="EMBL" id="JBEHZE010000001">
    <property type="protein sequence ID" value="MEX6632614.1"/>
    <property type="molecule type" value="Genomic_DNA"/>
</dbReference>
<protein>
    <submittedName>
        <fullName evidence="2">DUF885 domain-containing protein</fullName>
    </submittedName>
</protein>
<comment type="caution">
    <text evidence="2">The sequence shown here is derived from an EMBL/GenBank/DDBJ whole genome shotgun (WGS) entry which is preliminary data.</text>
</comment>
<dbReference type="PROSITE" id="PS51257">
    <property type="entry name" value="PROKAR_LIPOPROTEIN"/>
    <property type="match status" value="1"/>
</dbReference>
<dbReference type="Proteomes" id="UP001560685">
    <property type="component" value="Unassembled WGS sequence"/>
</dbReference>
<sequence length="627" mass="71360">MTAQFRNILLISAASVALVSACGRDEESSAVNTSSTATQEANSEQAKPDAGQTAKINQWFEAQFEADVARSPMTQTFLGRKTNYDKWDNVTEEFEQESFELQMAALKEMRETFSLESLDPSAQLSYRLFEYEAEQEQRNQPFDDHWYVFSNFRGPHSSAPAFLINQHRVDDVEEAEAYIARLEGMKEYLAQNQKNAEAQFERGIYPPKWAYAKMIETSRNIISGAPYDDSEKPSTLFADFNKKIDGLDIEDEQKQALKSRAEQAMINSVKPAYEALIDMFQTQAAQVNNDDGAWKLPDGEAYYANRLEVMTTTNMTAKEVHDLGLSEIDRIHGEMNEIKEQVGFDGTLQEFFVYMREDPDGKFTYPNTEQGRADYLAKATEIIDVMRGRLDELFYTKPKADLVVKKVEPFREKSAGKAFYQRPAPDGSRPGIYYANLYNTANMPIYQMEALAYHEGIPGHHMQLAIMQELENVPSFRRFGGFTAYTEGWGLYSEYIPKEMGFYDDPYSDFGRLAMELWRAARLVVDTGIHDKKWTREEAINYLMENTPNPEGDVVMAIERYIAMPGQATAYKIGMNKILELRRRAEAALGDDFDVRAFHDVVLKDGALPLAILEEQVDAWIAASTAN</sequence>
<dbReference type="PANTHER" id="PTHR33361">
    <property type="entry name" value="GLR0591 PROTEIN"/>
    <property type="match status" value="1"/>
</dbReference>
<evidence type="ECO:0000313" key="2">
    <source>
        <dbReference type="EMBL" id="MEX6632614.1"/>
    </source>
</evidence>